<dbReference type="Pfam" id="PF02491">
    <property type="entry name" value="SHS2_FTSA"/>
    <property type="match status" value="1"/>
</dbReference>
<dbReference type="GO" id="GO:0009898">
    <property type="term" value="C:cytoplasmic side of plasma membrane"/>
    <property type="evidence" value="ECO:0007669"/>
    <property type="project" value="UniProtKB-UniRule"/>
</dbReference>
<evidence type="ECO:0000256" key="4">
    <source>
        <dbReference type="ARBA" id="ARBA00023136"/>
    </source>
</evidence>
<dbReference type="Proteomes" id="UP000177979">
    <property type="component" value="Unassembled WGS sequence"/>
</dbReference>
<dbReference type="InterPro" id="IPR043129">
    <property type="entry name" value="ATPase_NBD"/>
</dbReference>
<evidence type="ECO:0000259" key="8">
    <source>
        <dbReference type="SMART" id="SM00842"/>
    </source>
</evidence>
<dbReference type="GO" id="GO:0032153">
    <property type="term" value="C:cell division site"/>
    <property type="evidence" value="ECO:0007669"/>
    <property type="project" value="UniProtKB-UniRule"/>
</dbReference>
<comment type="caution">
    <text evidence="9">The sequence shown here is derived from an EMBL/GenBank/DDBJ whole genome shotgun (WGS) entry which is preliminary data.</text>
</comment>
<evidence type="ECO:0000313" key="10">
    <source>
        <dbReference type="Proteomes" id="UP000177979"/>
    </source>
</evidence>
<evidence type="ECO:0000256" key="1">
    <source>
        <dbReference type="ARBA" id="ARBA00007381"/>
    </source>
</evidence>
<dbReference type="AlphaFoldDB" id="A0A1F5EWJ1"/>
<dbReference type="InterPro" id="IPR003494">
    <property type="entry name" value="SHS2_FtsA"/>
</dbReference>
<sequence>MARQTSLNAIDIGSSKISCLISIPSQDSEKINVVGVATTPSRGVRKGLIVDIEEAVGAITDCVEAAERMAGFSINSAYVSISGDHIQSQNSKGVVAITQPEGEIDQEDVYRVVEAARAISLPSSREILHVLAREYIVDSQRGIKDPIGMAGVRLETDAHLITSSAIAMKNLARCVTDIGIDVSGMVYTGLASAHSVLTETEKELGVVLVDIGGGTTSLSVFVEGACCYSAVIPVGAKKVTDDLAIGLMVSLESSEKIKHFLSKQPEVTVEKTTVDEISLTKLGLKEETKSVSRKTVVDGIIRPRLNEIFTLVGTALKKSGYAGQTPAGIVLCGGGAMTVDAASACKRVLQLPTRLGTPAGLSGLIEEIDSPAYAVIVGLVLYGAGKQHEYVSVKKSGFDQFTKRLPLKGMFGKFVEFIKSFLP</sequence>
<reference evidence="9 10" key="1">
    <citation type="journal article" date="2016" name="Nat. Commun.">
        <title>Thousands of microbial genomes shed light on interconnected biogeochemical processes in an aquifer system.</title>
        <authorList>
            <person name="Anantharaman K."/>
            <person name="Brown C.T."/>
            <person name="Hug L.A."/>
            <person name="Sharon I."/>
            <person name="Castelle C.J."/>
            <person name="Probst A.J."/>
            <person name="Thomas B.C."/>
            <person name="Singh A."/>
            <person name="Wilkins M.J."/>
            <person name="Karaoz U."/>
            <person name="Brodie E.L."/>
            <person name="Williams K.H."/>
            <person name="Hubbard S.S."/>
            <person name="Banfield J.F."/>
        </authorList>
    </citation>
    <scope>NUCLEOTIDE SEQUENCE [LARGE SCALE GENOMIC DNA]</scope>
</reference>
<dbReference type="PANTHER" id="PTHR32432:SF4">
    <property type="entry name" value="CELL DIVISION PROTEIN FTSA"/>
    <property type="match status" value="1"/>
</dbReference>
<comment type="subcellular location">
    <subcellularLocation>
        <location evidence="6">Cell membrane</location>
        <topology evidence="6">Peripheral membrane protein</topology>
        <orientation evidence="6">Cytoplasmic side</orientation>
    </subcellularLocation>
    <text evidence="6">Localizes to the Z ring in an FtsZ-dependent manner. Targeted to the membrane through a conserved C-terminal amphipathic helix.</text>
</comment>
<dbReference type="NCBIfam" id="TIGR01174">
    <property type="entry name" value="ftsA"/>
    <property type="match status" value="1"/>
</dbReference>
<comment type="similarity">
    <text evidence="1">Belongs to the heat shock protein 70 family.</text>
</comment>
<dbReference type="STRING" id="1817722.A2703_03250"/>
<name>A0A1F5EWJ1_9BACT</name>
<dbReference type="InterPro" id="IPR050696">
    <property type="entry name" value="FtsA/MreB"/>
</dbReference>
<dbReference type="PROSITE" id="PS00329">
    <property type="entry name" value="HSP70_2"/>
    <property type="match status" value="1"/>
</dbReference>
<dbReference type="PANTHER" id="PTHR32432">
    <property type="entry name" value="CELL DIVISION PROTEIN FTSA-RELATED"/>
    <property type="match status" value="1"/>
</dbReference>
<keyword evidence="5 6" id="KW-0131">Cell cycle</keyword>
<dbReference type="InterPro" id="IPR018181">
    <property type="entry name" value="Heat_shock_70_CS"/>
</dbReference>
<organism evidence="9 10">
    <name type="scientific">Candidatus Collierbacteria bacterium RIFCSPHIGHO2_01_FULL_50_25</name>
    <dbReference type="NCBI Taxonomy" id="1817722"/>
    <lineage>
        <taxon>Bacteria</taxon>
        <taxon>Candidatus Collieribacteriota</taxon>
    </lineage>
</organism>
<dbReference type="Gene3D" id="3.30.1490.110">
    <property type="match status" value="1"/>
</dbReference>
<dbReference type="HAMAP" id="MF_02033">
    <property type="entry name" value="FtsA"/>
    <property type="match status" value="1"/>
</dbReference>
<feature type="domain" description="SHS2" evidence="8">
    <location>
        <begin position="7"/>
        <end position="196"/>
    </location>
</feature>
<comment type="subunit">
    <text evidence="6">Self-interacts. Interacts with FtsZ.</text>
</comment>
<dbReference type="CDD" id="cd24048">
    <property type="entry name" value="ASKHA_NBD_FtsA"/>
    <property type="match status" value="1"/>
</dbReference>
<dbReference type="Pfam" id="PF14450">
    <property type="entry name" value="FtsA"/>
    <property type="match status" value="1"/>
</dbReference>
<evidence type="ECO:0000256" key="3">
    <source>
        <dbReference type="ARBA" id="ARBA00022618"/>
    </source>
</evidence>
<dbReference type="PIRSF" id="PIRSF003101">
    <property type="entry name" value="FtsA"/>
    <property type="match status" value="1"/>
</dbReference>
<keyword evidence="3 6" id="KW-0132">Cell division</keyword>
<dbReference type="Gene3D" id="3.30.420.40">
    <property type="match status" value="1"/>
</dbReference>
<evidence type="ECO:0000256" key="5">
    <source>
        <dbReference type="ARBA" id="ARBA00023306"/>
    </source>
</evidence>
<dbReference type="GO" id="GO:0043093">
    <property type="term" value="P:FtsZ-dependent cytokinesis"/>
    <property type="evidence" value="ECO:0007669"/>
    <property type="project" value="UniProtKB-UniRule"/>
</dbReference>
<keyword evidence="4 6" id="KW-0472">Membrane</keyword>
<evidence type="ECO:0000313" key="9">
    <source>
        <dbReference type="EMBL" id="OGD71778.1"/>
    </source>
</evidence>
<dbReference type="EMBL" id="MFAG01000023">
    <property type="protein sequence ID" value="OGD71778.1"/>
    <property type="molecule type" value="Genomic_DNA"/>
</dbReference>
<dbReference type="SUPFAM" id="SSF53067">
    <property type="entry name" value="Actin-like ATPase domain"/>
    <property type="match status" value="2"/>
</dbReference>
<dbReference type="InterPro" id="IPR020823">
    <property type="entry name" value="Cell_div_FtsA"/>
</dbReference>
<comment type="similarity">
    <text evidence="6 7">Belongs to the FtsA/MreB family.</text>
</comment>
<evidence type="ECO:0000256" key="6">
    <source>
        <dbReference type="HAMAP-Rule" id="MF_02033"/>
    </source>
</evidence>
<evidence type="ECO:0000256" key="2">
    <source>
        <dbReference type="ARBA" id="ARBA00022475"/>
    </source>
</evidence>
<dbReference type="SMART" id="SM00842">
    <property type="entry name" value="FtsA"/>
    <property type="match status" value="1"/>
</dbReference>
<accession>A0A1F5EWJ1</accession>
<evidence type="ECO:0000256" key="7">
    <source>
        <dbReference type="PIRNR" id="PIRNR003101"/>
    </source>
</evidence>
<comment type="function">
    <text evidence="6 7">Cell division protein that is involved in the assembly of the Z ring. May serve as a membrane anchor for the Z ring.</text>
</comment>
<proteinExistence type="inferred from homology"/>
<gene>
    <name evidence="6" type="primary">ftsA</name>
    <name evidence="9" type="ORF">A2703_03250</name>
</gene>
<protein>
    <recommendedName>
        <fullName evidence="6 7">Cell division protein FtsA</fullName>
    </recommendedName>
</protein>
<keyword evidence="2 6" id="KW-1003">Cell membrane</keyword>